<evidence type="ECO:0000313" key="1">
    <source>
        <dbReference type="EMBL" id="KAK0488093.1"/>
    </source>
</evidence>
<comment type="caution">
    <text evidence="1">The sequence shown here is derived from an EMBL/GenBank/DDBJ whole genome shotgun (WGS) entry which is preliminary data.</text>
</comment>
<name>A0AA39PRU1_9AGAR</name>
<proteinExistence type="predicted"/>
<accession>A0AA39PRU1</accession>
<organism evidence="1 2">
    <name type="scientific">Armillaria luteobubalina</name>
    <dbReference type="NCBI Taxonomy" id="153913"/>
    <lineage>
        <taxon>Eukaryota</taxon>
        <taxon>Fungi</taxon>
        <taxon>Dikarya</taxon>
        <taxon>Basidiomycota</taxon>
        <taxon>Agaricomycotina</taxon>
        <taxon>Agaricomycetes</taxon>
        <taxon>Agaricomycetidae</taxon>
        <taxon>Agaricales</taxon>
        <taxon>Marasmiineae</taxon>
        <taxon>Physalacriaceae</taxon>
        <taxon>Armillaria</taxon>
    </lineage>
</organism>
<protein>
    <recommendedName>
        <fullName evidence="3">F-box domain-containing protein</fullName>
    </recommendedName>
</protein>
<evidence type="ECO:0008006" key="3">
    <source>
        <dbReference type="Google" id="ProtNLM"/>
    </source>
</evidence>
<evidence type="ECO:0000313" key="2">
    <source>
        <dbReference type="Proteomes" id="UP001175228"/>
    </source>
</evidence>
<dbReference type="Proteomes" id="UP001175228">
    <property type="component" value="Unassembled WGS sequence"/>
</dbReference>
<reference evidence="1" key="1">
    <citation type="submission" date="2023-06" db="EMBL/GenBank/DDBJ databases">
        <authorList>
            <consortium name="Lawrence Berkeley National Laboratory"/>
            <person name="Ahrendt S."/>
            <person name="Sahu N."/>
            <person name="Indic B."/>
            <person name="Wong-Bajracharya J."/>
            <person name="Merenyi Z."/>
            <person name="Ke H.-M."/>
            <person name="Monk M."/>
            <person name="Kocsube S."/>
            <person name="Drula E."/>
            <person name="Lipzen A."/>
            <person name="Balint B."/>
            <person name="Henrissat B."/>
            <person name="Andreopoulos B."/>
            <person name="Martin F.M."/>
            <person name="Harder C.B."/>
            <person name="Rigling D."/>
            <person name="Ford K.L."/>
            <person name="Foster G.D."/>
            <person name="Pangilinan J."/>
            <person name="Papanicolaou A."/>
            <person name="Barry K."/>
            <person name="LaButti K."/>
            <person name="Viragh M."/>
            <person name="Koriabine M."/>
            <person name="Yan M."/>
            <person name="Riley R."/>
            <person name="Champramary S."/>
            <person name="Plett K.L."/>
            <person name="Tsai I.J."/>
            <person name="Slot J."/>
            <person name="Sipos G."/>
            <person name="Plett J."/>
            <person name="Nagy L.G."/>
            <person name="Grigoriev I.V."/>
        </authorList>
    </citation>
    <scope>NUCLEOTIDE SEQUENCE</scope>
    <source>
        <strain evidence="1">HWK02</strain>
    </source>
</reference>
<dbReference type="AlphaFoldDB" id="A0AA39PRU1"/>
<gene>
    <name evidence="1" type="ORF">EDD18DRAFT_1360049</name>
</gene>
<dbReference type="EMBL" id="JAUEPU010000042">
    <property type="protein sequence ID" value="KAK0488093.1"/>
    <property type="molecule type" value="Genomic_DNA"/>
</dbReference>
<keyword evidence="2" id="KW-1185">Reference proteome</keyword>
<sequence>MNYPPSDTDRGYFEAIIEHGWDDIYQLSQKLVRARDIVSCVEEQLEFVEGHVEESRSIVHLIEGDLQVVVQHNAQDDVRLRSRGLTYARAVAGYLEVQLKLAEGHIEDAQSIVHPMRWVSNDVLEVIFQRCMGIGLQSYSSVGWMPWILLHVCGRWRLLVRNSGRLWTRVLLDFERGEPLASSGHVAVLLKEQMLRACLYDIDVLIKGTPMEPSTNPILLALIPFSHRC</sequence>